<name>A0AAT9FGG8_9BACT</name>
<dbReference type="GO" id="GO:0016887">
    <property type="term" value="F:ATP hydrolysis activity"/>
    <property type="evidence" value="ECO:0007669"/>
    <property type="project" value="InterPro"/>
</dbReference>
<dbReference type="SUPFAM" id="SSF52540">
    <property type="entry name" value="P-loop containing nucleoside triphosphate hydrolases"/>
    <property type="match status" value="1"/>
</dbReference>
<organism evidence="2">
    <name type="scientific">Oceaniferula spumae</name>
    <dbReference type="NCBI Taxonomy" id="2979115"/>
    <lineage>
        <taxon>Bacteria</taxon>
        <taxon>Pseudomonadati</taxon>
        <taxon>Verrucomicrobiota</taxon>
        <taxon>Verrucomicrobiia</taxon>
        <taxon>Verrucomicrobiales</taxon>
        <taxon>Verrucomicrobiaceae</taxon>
        <taxon>Oceaniferula</taxon>
    </lineage>
</organism>
<evidence type="ECO:0000313" key="2">
    <source>
        <dbReference type="EMBL" id="BDS05059.1"/>
    </source>
</evidence>
<reference evidence="2" key="1">
    <citation type="submission" date="2024-07" db="EMBL/GenBank/DDBJ databases">
        <title>Complete genome sequence of Verrucomicrobiaceae bacterium NT6N.</title>
        <authorList>
            <person name="Huang C."/>
            <person name="Takami H."/>
            <person name="Hamasaki K."/>
        </authorList>
    </citation>
    <scope>NUCLEOTIDE SEQUENCE</scope>
    <source>
        <strain evidence="2">NT6N</strain>
    </source>
</reference>
<dbReference type="Gene3D" id="3.40.50.300">
    <property type="entry name" value="P-loop containing nucleotide triphosphate hydrolases"/>
    <property type="match status" value="1"/>
</dbReference>
<dbReference type="InterPro" id="IPR011704">
    <property type="entry name" value="ATPase_dyneun-rel_AAA"/>
</dbReference>
<dbReference type="GO" id="GO:0005524">
    <property type="term" value="F:ATP binding"/>
    <property type="evidence" value="ECO:0007669"/>
    <property type="project" value="InterPro"/>
</dbReference>
<dbReference type="Pfam" id="PF07728">
    <property type="entry name" value="AAA_5"/>
    <property type="match status" value="1"/>
</dbReference>
<dbReference type="PANTHER" id="PTHR37291:SF1">
    <property type="entry name" value="TYPE IV METHYL-DIRECTED RESTRICTION ENZYME ECOKMCRB SUBUNIT"/>
    <property type="match status" value="1"/>
</dbReference>
<protein>
    <recommendedName>
        <fullName evidence="1">ATPase dynein-related AAA domain-containing protein</fullName>
    </recommendedName>
</protein>
<dbReference type="InterPro" id="IPR027417">
    <property type="entry name" value="P-loop_NTPase"/>
</dbReference>
<gene>
    <name evidence="2" type="ORF">NT6N_00990</name>
</gene>
<dbReference type="InterPro" id="IPR052934">
    <property type="entry name" value="Methyl-DNA_Rec/Restrict_Enz"/>
</dbReference>
<feature type="domain" description="ATPase dynein-related AAA" evidence="1">
    <location>
        <begin position="234"/>
        <end position="384"/>
    </location>
</feature>
<dbReference type="KEGG" id="osu:NT6N_00990"/>
<proteinExistence type="predicted"/>
<dbReference type="PANTHER" id="PTHR37291">
    <property type="entry name" value="5-METHYLCYTOSINE-SPECIFIC RESTRICTION ENZYME B"/>
    <property type="match status" value="1"/>
</dbReference>
<evidence type="ECO:0000259" key="1">
    <source>
        <dbReference type="Pfam" id="PF07728"/>
    </source>
</evidence>
<dbReference type="AlphaFoldDB" id="A0AAT9FGG8"/>
<accession>A0AAT9FGG8</accession>
<dbReference type="EMBL" id="AP026866">
    <property type="protein sequence ID" value="BDS05059.1"/>
    <property type="molecule type" value="Genomic_DNA"/>
</dbReference>
<sequence length="584" mass="65664">MQLKAPKSVMIYEIKGKDLSALGQRNYQRLLSSDKDFFYWNKLKFSKLKIGDAVFVVNKTGREILHAELDATGIPTEYSSNENKTTFNDSDQVYEVGGEWDSFVRMKVLKAVATPPDWSWKSLGSSQNTYLLGDHVSVKSKKNNILRARQLRDLPDMSQPSKELLKRCIMELEGMATDSLPTAPKLSTPRPSKDMLDSQFVKDASEAIRKSGLVYPDGLLQRFICSLLAKPFAILTGTSGTGKTIIAQSFAKWLVGEDHYALVAVGADWTDNRQIVGHYNPFEEQFTSTRALELLLRASANPTQPHFLILDEMNLSQVERYFADFLSAMESKGAISLHNNGNEIVNAHGSLVEERITIPRNLFVIGTVNIDETTHMFSPKVLDRANVIEFSMVSYDLSRFLKTQGEKPTPLSTTTEDIAIRFLNTQTAINTGKISNVSSEDTKVIHKVILETFKLLEGSGMEFGFRVPSEVMRYCEASYILNPLEKWKTHKVCDEQILQKILPKLHGSRRKIERILVALASYCKDQNIDKAKDLVSGKTALTSLKIPEDSEALSDVVSIFPKSYAKLVHMIIAVRRDQFVSFVQ</sequence>